<gene>
    <name evidence="2" type="ORF">RJT34_00599</name>
</gene>
<evidence type="ECO:0000313" key="3">
    <source>
        <dbReference type="Proteomes" id="UP001359559"/>
    </source>
</evidence>
<sequence>MLLSRCWRWFVELMHFFQTHRPSSPPPPVELSNDVLFEIFLRLPPEVLPRFSILNKQLNDMINSPPFQTRYWRQKLGLRPKKKKKTEAWPPSPFRCCILST</sequence>
<dbReference type="SUPFAM" id="SSF81383">
    <property type="entry name" value="F-box domain"/>
    <property type="match status" value="1"/>
</dbReference>
<dbReference type="InterPro" id="IPR036047">
    <property type="entry name" value="F-box-like_dom_sf"/>
</dbReference>
<comment type="caution">
    <text evidence="2">The sequence shown here is derived from an EMBL/GenBank/DDBJ whole genome shotgun (WGS) entry which is preliminary data.</text>
</comment>
<evidence type="ECO:0000313" key="2">
    <source>
        <dbReference type="EMBL" id="KAK7316844.1"/>
    </source>
</evidence>
<dbReference type="EMBL" id="JAYKXN010000001">
    <property type="protein sequence ID" value="KAK7316844.1"/>
    <property type="molecule type" value="Genomic_DNA"/>
</dbReference>
<organism evidence="2 3">
    <name type="scientific">Clitoria ternatea</name>
    <name type="common">Butterfly pea</name>
    <dbReference type="NCBI Taxonomy" id="43366"/>
    <lineage>
        <taxon>Eukaryota</taxon>
        <taxon>Viridiplantae</taxon>
        <taxon>Streptophyta</taxon>
        <taxon>Embryophyta</taxon>
        <taxon>Tracheophyta</taxon>
        <taxon>Spermatophyta</taxon>
        <taxon>Magnoliopsida</taxon>
        <taxon>eudicotyledons</taxon>
        <taxon>Gunneridae</taxon>
        <taxon>Pentapetalae</taxon>
        <taxon>rosids</taxon>
        <taxon>fabids</taxon>
        <taxon>Fabales</taxon>
        <taxon>Fabaceae</taxon>
        <taxon>Papilionoideae</taxon>
        <taxon>50 kb inversion clade</taxon>
        <taxon>NPAAA clade</taxon>
        <taxon>indigoferoid/millettioid clade</taxon>
        <taxon>Phaseoleae</taxon>
        <taxon>Clitoria</taxon>
    </lineage>
</organism>
<reference evidence="2 3" key="1">
    <citation type="submission" date="2024-01" db="EMBL/GenBank/DDBJ databases">
        <title>The genomes of 5 underutilized Papilionoideae crops provide insights into root nodulation and disease resistance.</title>
        <authorList>
            <person name="Yuan L."/>
        </authorList>
    </citation>
    <scope>NUCLEOTIDE SEQUENCE [LARGE SCALE GENOMIC DNA]</scope>
    <source>
        <strain evidence="2">LY-2023</strain>
        <tissue evidence="2">Leaf</tissue>
    </source>
</reference>
<proteinExistence type="predicted"/>
<dbReference type="Proteomes" id="UP001359559">
    <property type="component" value="Unassembled WGS sequence"/>
</dbReference>
<accession>A0AAN9KGV9</accession>
<keyword evidence="3" id="KW-1185">Reference proteome</keyword>
<feature type="domain" description="F-box" evidence="1">
    <location>
        <begin position="31"/>
        <end position="70"/>
    </location>
</feature>
<dbReference type="InterPro" id="IPR001810">
    <property type="entry name" value="F-box_dom"/>
</dbReference>
<protein>
    <recommendedName>
        <fullName evidence="1">F-box domain-containing protein</fullName>
    </recommendedName>
</protein>
<evidence type="ECO:0000259" key="1">
    <source>
        <dbReference type="SMART" id="SM00256"/>
    </source>
</evidence>
<name>A0AAN9KGV9_CLITE</name>
<dbReference type="AlphaFoldDB" id="A0AAN9KGV9"/>
<dbReference type="Pfam" id="PF00646">
    <property type="entry name" value="F-box"/>
    <property type="match status" value="1"/>
</dbReference>
<dbReference type="SMART" id="SM00256">
    <property type="entry name" value="FBOX"/>
    <property type="match status" value="1"/>
</dbReference>